<sequence length="352" mass="38884">MVLNILKVFGLASFTFFIGIFLTPFVSHYLYKYKMWKKSARTKALGGGEAVIFNRLHKEKEVNTPRMGGVIIWLSVLIVALLFWVAVNIFPSDLASKINFLSRSQTWLPFFTLIAASVIGFADDILQVFGKGKYIAGGMGLAKRILLVILIGAVGAYWFYFKLDVNSVFIPFFGDFYIGWPFILFFILVMLASFSGGVIDGIDGLSGGVMATIFASYGGIAFFQNQIDIAAFCAVLVGGILAFLWFNIPPARFYMGETGILGLTTTLTVIAFLTEAVLVLPIIALPLVATSLSDIIQIISKKFFGRKVFLVAPLHHHFEAKGWPSYKVTMRYWILSVIFAIIGMVIVLIGKG</sequence>
<dbReference type="PANTHER" id="PTHR22926">
    <property type="entry name" value="PHOSPHO-N-ACETYLMURAMOYL-PENTAPEPTIDE-TRANSFERASE"/>
    <property type="match status" value="1"/>
</dbReference>
<evidence type="ECO:0000256" key="5">
    <source>
        <dbReference type="ARBA" id="ARBA00023136"/>
    </source>
</evidence>
<proteinExistence type="predicted"/>
<feature type="transmembrane region" description="Helical" evidence="6">
    <location>
        <begin position="332"/>
        <end position="350"/>
    </location>
</feature>
<evidence type="ECO:0000313" key="8">
    <source>
        <dbReference type="Proteomes" id="UP000178302"/>
    </source>
</evidence>
<feature type="transmembrane region" description="Helical" evidence="6">
    <location>
        <begin position="204"/>
        <end position="223"/>
    </location>
</feature>
<feature type="transmembrane region" description="Helical" evidence="6">
    <location>
        <begin position="141"/>
        <end position="160"/>
    </location>
</feature>
<feature type="transmembrane region" description="Helical" evidence="6">
    <location>
        <begin position="229"/>
        <end position="248"/>
    </location>
</feature>
<name>A0A1G2LSQ8_9BACT</name>
<dbReference type="GO" id="GO:0044038">
    <property type="term" value="P:cell wall macromolecule biosynthetic process"/>
    <property type="evidence" value="ECO:0007669"/>
    <property type="project" value="TreeGrafter"/>
</dbReference>
<evidence type="ECO:0000256" key="4">
    <source>
        <dbReference type="ARBA" id="ARBA00022989"/>
    </source>
</evidence>
<keyword evidence="4 6" id="KW-1133">Transmembrane helix</keyword>
<dbReference type="InterPro" id="IPR000715">
    <property type="entry name" value="Glycosyl_transferase_4"/>
</dbReference>
<feature type="transmembrane region" description="Helical" evidence="6">
    <location>
        <begin position="67"/>
        <end position="87"/>
    </location>
</feature>
<dbReference type="GO" id="GO:0016780">
    <property type="term" value="F:phosphotransferase activity, for other substituted phosphate groups"/>
    <property type="evidence" value="ECO:0007669"/>
    <property type="project" value="InterPro"/>
</dbReference>
<accession>A0A1G2LSQ8</accession>
<evidence type="ECO:0000313" key="7">
    <source>
        <dbReference type="EMBL" id="OHA14544.1"/>
    </source>
</evidence>
<organism evidence="7 8">
    <name type="scientific">Candidatus Tagabacteria bacterium RIFCSPLOWO2_01_FULL_39_11</name>
    <dbReference type="NCBI Taxonomy" id="1802295"/>
    <lineage>
        <taxon>Bacteria</taxon>
        <taxon>Candidatus Tagaibacteriota</taxon>
    </lineage>
</organism>
<evidence type="ECO:0000256" key="2">
    <source>
        <dbReference type="ARBA" id="ARBA00022679"/>
    </source>
</evidence>
<evidence type="ECO:0000256" key="1">
    <source>
        <dbReference type="ARBA" id="ARBA00004141"/>
    </source>
</evidence>
<evidence type="ECO:0000256" key="6">
    <source>
        <dbReference type="SAM" id="Phobius"/>
    </source>
</evidence>
<feature type="transmembrane region" description="Helical" evidence="6">
    <location>
        <begin position="6"/>
        <end position="31"/>
    </location>
</feature>
<dbReference type="PANTHER" id="PTHR22926:SF5">
    <property type="entry name" value="PHOSPHO-N-ACETYLMURAMOYL-PENTAPEPTIDE-TRANSFERASE HOMOLOG"/>
    <property type="match status" value="1"/>
</dbReference>
<keyword evidence="3 6" id="KW-0812">Transmembrane</keyword>
<evidence type="ECO:0000256" key="3">
    <source>
        <dbReference type="ARBA" id="ARBA00022692"/>
    </source>
</evidence>
<dbReference type="AlphaFoldDB" id="A0A1G2LSQ8"/>
<feature type="transmembrane region" description="Helical" evidence="6">
    <location>
        <begin position="172"/>
        <end position="192"/>
    </location>
</feature>
<keyword evidence="2" id="KW-0808">Transferase</keyword>
<dbReference type="Proteomes" id="UP000178302">
    <property type="component" value="Unassembled WGS sequence"/>
</dbReference>
<reference evidence="7 8" key="1">
    <citation type="journal article" date="2016" name="Nat. Commun.">
        <title>Thousands of microbial genomes shed light on interconnected biogeochemical processes in an aquifer system.</title>
        <authorList>
            <person name="Anantharaman K."/>
            <person name="Brown C.T."/>
            <person name="Hug L.A."/>
            <person name="Sharon I."/>
            <person name="Castelle C.J."/>
            <person name="Probst A.J."/>
            <person name="Thomas B.C."/>
            <person name="Singh A."/>
            <person name="Wilkins M.J."/>
            <person name="Karaoz U."/>
            <person name="Brodie E.L."/>
            <person name="Williams K.H."/>
            <person name="Hubbard S.S."/>
            <person name="Banfield J.F."/>
        </authorList>
    </citation>
    <scope>NUCLEOTIDE SEQUENCE [LARGE SCALE GENOMIC DNA]</scope>
</reference>
<feature type="transmembrane region" description="Helical" evidence="6">
    <location>
        <begin position="107"/>
        <end position="129"/>
    </location>
</feature>
<dbReference type="EMBL" id="MHQZ01000008">
    <property type="protein sequence ID" value="OHA14544.1"/>
    <property type="molecule type" value="Genomic_DNA"/>
</dbReference>
<dbReference type="Pfam" id="PF00953">
    <property type="entry name" value="Glycos_transf_4"/>
    <property type="match status" value="1"/>
</dbReference>
<comment type="caution">
    <text evidence="7">The sequence shown here is derived from an EMBL/GenBank/DDBJ whole genome shotgun (WGS) entry which is preliminary data.</text>
</comment>
<dbReference type="GO" id="GO:0071555">
    <property type="term" value="P:cell wall organization"/>
    <property type="evidence" value="ECO:0007669"/>
    <property type="project" value="TreeGrafter"/>
</dbReference>
<comment type="subcellular location">
    <subcellularLocation>
        <location evidence="1">Membrane</location>
        <topology evidence="1">Multi-pass membrane protein</topology>
    </subcellularLocation>
</comment>
<keyword evidence="5 6" id="KW-0472">Membrane</keyword>
<feature type="transmembrane region" description="Helical" evidence="6">
    <location>
        <begin position="260"/>
        <end position="284"/>
    </location>
</feature>
<dbReference type="GO" id="GO:0005886">
    <property type="term" value="C:plasma membrane"/>
    <property type="evidence" value="ECO:0007669"/>
    <property type="project" value="TreeGrafter"/>
</dbReference>
<gene>
    <name evidence="7" type="ORF">A2909_02595</name>
</gene>
<protein>
    <recommendedName>
        <fullName evidence="9">Phospho-N-acetylmuramoyl-pentapeptide-transferase</fullName>
    </recommendedName>
</protein>
<evidence type="ECO:0008006" key="9">
    <source>
        <dbReference type="Google" id="ProtNLM"/>
    </source>
</evidence>